<organism evidence="7 8">
    <name type="scientific">Candidatus Aphodenecus pullistercoris</name>
    <dbReference type="NCBI Taxonomy" id="2840669"/>
    <lineage>
        <taxon>Bacteria</taxon>
        <taxon>Pseudomonadati</taxon>
        <taxon>Spirochaetota</taxon>
        <taxon>Spirochaetia</taxon>
        <taxon>Spirochaetales</taxon>
        <taxon>Candidatus Aphodenecus</taxon>
    </lineage>
</organism>
<evidence type="ECO:0000256" key="3">
    <source>
        <dbReference type="ARBA" id="ARBA00022777"/>
    </source>
</evidence>
<name>A0A9D9EDW1_9SPIR</name>
<gene>
    <name evidence="7" type="primary">arcC</name>
    <name evidence="7" type="ORF">IAC42_06045</name>
</gene>
<dbReference type="InterPro" id="IPR003964">
    <property type="entry name" value="Carb_kinase"/>
</dbReference>
<keyword evidence="2 5" id="KW-0808">Transferase</keyword>
<evidence type="ECO:0000256" key="1">
    <source>
        <dbReference type="ARBA" id="ARBA00011066"/>
    </source>
</evidence>
<evidence type="ECO:0000256" key="2">
    <source>
        <dbReference type="ARBA" id="ARBA00022679"/>
    </source>
</evidence>
<evidence type="ECO:0000259" key="6">
    <source>
        <dbReference type="Pfam" id="PF00696"/>
    </source>
</evidence>
<accession>A0A9D9EDW1</accession>
<keyword evidence="3 5" id="KW-0418">Kinase</keyword>
<reference evidence="7" key="2">
    <citation type="journal article" date="2021" name="PeerJ">
        <title>Extensive microbial diversity within the chicken gut microbiome revealed by metagenomics and culture.</title>
        <authorList>
            <person name="Gilroy R."/>
            <person name="Ravi A."/>
            <person name="Getino M."/>
            <person name="Pursley I."/>
            <person name="Horton D.L."/>
            <person name="Alikhan N.F."/>
            <person name="Baker D."/>
            <person name="Gharbi K."/>
            <person name="Hall N."/>
            <person name="Watson M."/>
            <person name="Adriaenssens E.M."/>
            <person name="Foster-Nyarko E."/>
            <person name="Jarju S."/>
            <person name="Secka A."/>
            <person name="Antonio M."/>
            <person name="Oren A."/>
            <person name="Chaudhuri R.R."/>
            <person name="La Ragione R."/>
            <person name="Hildebrand F."/>
            <person name="Pallen M.J."/>
        </authorList>
    </citation>
    <scope>NUCLEOTIDE SEQUENCE</scope>
    <source>
        <strain evidence="7">11167</strain>
    </source>
</reference>
<evidence type="ECO:0000313" key="7">
    <source>
        <dbReference type="EMBL" id="MBO8443304.1"/>
    </source>
</evidence>
<dbReference type="SUPFAM" id="SSF53633">
    <property type="entry name" value="Carbamate kinase-like"/>
    <property type="match status" value="1"/>
</dbReference>
<sequence>MDSKLIVIAIGGNSLIEDSRHVTVSAQYEAASKTAHHIARLIKEGHRVVIVHGNGPQVGYILLRAEYARKILHNVPLDSCVADTQGAIGYQLQRALGNELGKLGMHKDVATVVTQVIVDDDDPSFSNPTKPIGSFMQKEEAEYHRDNDGWSIVEDAGRGYRRVVASPKPKGIVEAGTIAKLLADDVVVIAAGGGGIPVVKGEDGMLTGREAVVDKDLAAALLAKALKADLFVISTAVEKVCLNYNKPDQKDLDTITVEEAKEYMAQGHFAPGSMLPKIQAIVDYVESSGKTGLVTDPAHLYDALYSHAGTKIVP</sequence>
<protein>
    <recommendedName>
        <fullName evidence="4 5">Carbamate kinase</fullName>
    </recommendedName>
</protein>
<feature type="domain" description="Aspartate/glutamate/uridylate kinase" evidence="6">
    <location>
        <begin position="4"/>
        <end position="295"/>
    </location>
</feature>
<proteinExistence type="inferred from homology"/>
<dbReference type="GO" id="GO:0005829">
    <property type="term" value="C:cytosol"/>
    <property type="evidence" value="ECO:0007669"/>
    <property type="project" value="TreeGrafter"/>
</dbReference>
<evidence type="ECO:0000256" key="5">
    <source>
        <dbReference type="PIRNR" id="PIRNR000723"/>
    </source>
</evidence>
<dbReference type="EMBL" id="JADIMU010000040">
    <property type="protein sequence ID" value="MBO8443304.1"/>
    <property type="molecule type" value="Genomic_DNA"/>
</dbReference>
<dbReference type="NCBIfam" id="NF009007">
    <property type="entry name" value="PRK12352.1"/>
    <property type="match status" value="1"/>
</dbReference>
<dbReference type="FunFam" id="3.40.1160.10:FF:000007">
    <property type="entry name" value="Carbamate kinase"/>
    <property type="match status" value="1"/>
</dbReference>
<dbReference type="AlphaFoldDB" id="A0A9D9EDW1"/>
<dbReference type="GO" id="GO:0008804">
    <property type="term" value="F:carbamate kinase activity"/>
    <property type="evidence" value="ECO:0007669"/>
    <property type="project" value="UniProtKB-UniRule"/>
</dbReference>
<reference evidence="7" key="1">
    <citation type="submission" date="2020-10" db="EMBL/GenBank/DDBJ databases">
        <authorList>
            <person name="Gilroy R."/>
        </authorList>
    </citation>
    <scope>NUCLEOTIDE SEQUENCE</scope>
    <source>
        <strain evidence="7">11167</strain>
    </source>
</reference>
<dbReference type="NCBIfam" id="TIGR00746">
    <property type="entry name" value="arcC"/>
    <property type="match status" value="1"/>
</dbReference>
<dbReference type="PIRSF" id="PIRSF000723">
    <property type="entry name" value="Carbamate_kin"/>
    <property type="match status" value="1"/>
</dbReference>
<evidence type="ECO:0000256" key="4">
    <source>
        <dbReference type="NCBIfam" id="TIGR00746"/>
    </source>
</evidence>
<evidence type="ECO:0000313" key="8">
    <source>
        <dbReference type="Proteomes" id="UP000823633"/>
    </source>
</evidence>
<dbReference type="InterPro" id="IPR036393">
    <property type="entry name" value="AceGlu_kinase-like_sf"/>
</dbReference>
<dbReference type="Gene3D" id="3.40.1160.10">
    <property type="entry name" value="Acetylglutamate kinase-like"/>
    <property type="match status" value="1"/>
</dbReference>
<dbReference type="PANTHER" id="PTHR30409:SF1">
    <property type="entry name" value="CARBAMATE KINASE-RELATED"/>
    <property type="match status" value="1"/>
</dbReference>
<dbReference type="PRINTS" id="PR01469">
    <property type="entry name" value="CARBMTKINASE"/>
</dbReference>
<comment type="caution">
    <text evidence="7">The sequence shown here is derived from an EMBL/GenBank/DDBJ whole genome shotgun (WGS) entry which is preliminary data.</text>
</comment>
<dbReference type="Pfam" id="PF00696">
    <property type="entry name" value="AA_kinase"/>
    <property type="match status" value="1"/>
</dbReference>
<dbReference type="InterPro" id="IPR001048">
    <property type="entry name" value="Asp/Glu/Uridylate_kinase"/>
</dbReference>
<dbReference type="CDD" id="cd04235">
    <property type="entry name" value="AAK_CK"/>
    <property type="match status" value="1"/>
</dbReference>
<comment type="similarity">
    <text evidence="1 5">Belongs to the carbamate kinase family.</text>
</comment>
<dbReference type="GO" id="GO:0019546">
    <property type="term" value="P:L-arginine deiminase pathway"/>
    <property type="evidence" value="ECO:0007669"/>
    <property type="project" value="TreeGrafter"/>
</dbReference>
<dbReference type="PANTHER" id="PTHR30409">
    <property type="entry name" value="CARBAMATE KINASE"/>
    <property type="match status" value="1"/>
</dbReference>
<dbReference type="Proteomes" id="UP000823633">
    <property type="component" value="Unassembled WGS sequence"/>
</dbReference>